<dbReference type="EMBL" id="AP024355">
    <property type="protein sequence ID" value="BCR06697.1"/>
    <property type="molecule type" value="Genomic_DNA"/>
</dbReference>
<feature type="chain" id="PRO_5047042953" description="Fibronectin type-III domain-containing protein" evidence="1">
    <location>
        <begin position="26"/>
        <end position="636"/>
    </location>
</feature>
<dbReference type="SUPFAM" id="SSF50939">
    <property type="entry name" value="Sialidases"/>
    <property type="match status" value="1"/>
</dbReference>
<proteinExistence type="predicted"/>
<keyword evidence="3" id="KW-1185">Reference proteome</keyword>
<dbReference type="Gene3D" id="2.60.40.420">
    <property type="entry name" value="Cupredoxins - blue copper proteins"/>
    <property type="match status" value="1"/>
</dbReference>
<evidence type="ECO:0008006" key="4">
    <source>
        <dbReference type="Google" id="ProtNLM"/>
    </source>
</evidence>
<organism evidence="2 3">
    <name type="scientific">Desulfuromonas versatilis</name>
    <dbReference type="NCBI Taxonomy" id="2802975"/>
    <lineage>
        <taxon>Bacteria</taxon>
        <taxon>Pseudomonadati</taxon>
        <taxon>Thermodesulfobacteriota</taxon>
        <taxon>Desulfuromonadia</taxon>
        <taxon>Desulfuromonadales</taxon>
        <taxon>Desulfuromonadaceae</taxon>
        <taxon>Desulfuromonas</taxon>
    </lineage>
</organism>
<dbReference type="InterPro" id="IPR036278">
    <property type="entry name" value="Sialidase_sf"/>
</dbReference>
<name>A0ABM8HUU5_9BACT</name>
<sequence>MMLKGCRHLVMAALLVFTMIGAAQAALVEYSLHAARVEATMPSGEVVPMWGFGIDGAPASFVPPVLTATAGDTLTIHLTNHLTAEPVSVVINGQRAASMVPTWTDGNSALTRAANDFTTRVRSFTHETGAAAAGPPPVPTGPVDYTWTDLKPGTYLVQSGTHQSVQVPMGLYAVLKVHAAAGLAYPGVPFTNEASLLFSEIDPALNFAVDGGTYGTAAYMTSVSVGYNPKYFLINGAPYSVGAPLNIGAGIATEKILLRFLNAGLRGRMPVVQDGYFKLIAQDGNPGASIPEQYSLDLTPGKTVDAELLLERQGSYKIYDRAMGLTNSGLSSGGMLVNLNVAQNMLSVVSPNGGETLTGGTIHNVQWTPRAGAANYLLRYSTNGGTTWLPIASVAGTSFDWTVPSADSANSLVRVTAYDAGGAWLGNDVSDGPFTITPGTPPSVLAVVSPNGGETLVGGTSFNVEWSAHAGAANYLLRYSTNGGVNWLTIASVTGTSFNWTVPSADSANCLVRVTAYGAGGSWLANDVSNAPFTITPGTPPSVLAVVSPNGGETLAGGSSFNIEWDAQAGAASYLVRYSTNGGASWLPIASTAGTNFNWTVPSADSANCLLRVTAYAAGGAWLANDVSNAPFTMTP</sequence>
<dbReference type="SUPFAM" id="SSF49503">
    <property type="entry name" value="Cupredoxins"/>
    <property type="match status" value="2"/>
</dbReference>
<accession>A0ABM8HUU5</accession>
<dbReference type="InterPro" id="IPR008972">
    <property type="entry name" value="Cupredoxin"/>
</dbReference>
<keyword evidence="1" id="KW-0732">Signal</keyword>
<protein>
    <recommendedName>
        <fullName evidence="4">Fibronectin type-III domain-containing protein</fullName>
    </recommendedName>
</protein>
<dbReference type="Proteomes" id="UP001319827">
    <property type="component" value="Chromosome"/>
</dbReference>
<gene>
    <name evidence="2" type="ORF">DESUT3_37660</name>
</gene>
<reference evidence="2 3" key="2">
    <citation type="journal article" date="2021" name="Int. J. Syst. Evol. Microbiol.">
        <title>Isolation and Polyphasic Characterization of Desulfuromonas versatilis sp. Nov., an Electrogenic Bacteria Capable of Versatile Metabolism Isolated from a Graphene Oxide-Reducing Enrichment Culture.</title>
        <authorList>
            <person name="Xie L."/>
            <person name="Yoshida N."/>
            <person name="Ishii S."/>
            <person name="Meng L."/>
        </authorList>
    </citation>
    <scope>NUCLEOTIDE SEQUENCE [LARGE SCALE GENOMIC DNA]</scope>
    <source>
        <strain evidence="2 3">NIT-T3</strain>
    </source>
</reference>
<dbReference type="Gene3D" id="2.60.40.10">
    <property type="entry name" value="Immunoglobulins"/>
    <property type="match status" value="3"/>
</dbReference>
<evidence type="ECO:0000256" key="1">
    <source>
        <dbReference type="SAM" id="SignalP"/>
    </source>
</evidence>
<evidence type="ECO:0000313" key="2">
    <source>
        <dbReference type="EMBL" id="BCR06697.1"/>
    </source>
</evidence>
<evidence type="ECO:0000313" key="3">
    <source>
        <dbReference type="Proteomes" id="UP001319827"/>
    </source>
</evidence>
<reference evidence="2 3" key="1">
    <citation type="journal article" date="2016" name="C (Basel)">
        <title>Selective Growth of and Electricity Production by Marine Exoelectrogenic Bacteria in Self-Aggregated Hydrogel of Microbially Reduced Graphene Oxide.</title>
        <authorList>
            <person name="Yoshida N."/>
            <person name="Goto Y."/>
            <person name="Miyata Y."/>
        </authorList>
    </citation>
    <scope>NUCLEOTIDE SEQUENCE [LARGE SCALE GENOMIC DNA]</scope>
    <source>
        <strain evidence="2 3">NIT-T3</strain>
    </source>
</reference>
<feature type="signal peptide" evidence="1">
    <location>
        <begin position="1"/>
        <end position="25"/>
    </location>
</feature>
<dbReference type="InterPro" id="IPR013783">
    <property type="entry name" value="Ig-like_fold"/>
</dbReference>